<dbReference type="InterPro" id="IPR025668">
    <property type="entry name" value="Tnp_DDE_dom"/>
</dbReference>
<dbReference type="EMBL" id="RAWI01000007">
    <property type="protein sequence ID" value="RKI16717.1"/>
    <property type="molecule type" value="Genomic_DNA"/>
</dbReference>
<name>A0ABX9QQH4_9BACT</name>
<dbReference type="Pfam" id="PF13586">
    <property type="entry name" value="DDE_Tnp_1_2"/>
    <property type="match status" value="1"/>
</dbReference>
<protein>
    <recommendedName>
        <fullName evidence="1">Transposase DDE domain-containing protein</fullName>
    </recommendedName>
</protein>
<reference evidence="2 3" key="1">
    <citation type="submission" date="2018-09" db="EMBL/GenBank/DDBJ databases">
        <authorList>
            <person name="Livingstone P.G."/>
            <person name="Whitworth D.E."/>
        </authorList>
    </citation>
    <scope>NUCLEOTIDE SEQUENCE [LARGE SCALE GENOMIC DNA]</scope>
    <source>
        <strain evidence="2 3">CA031B</strain>
    </source>
</reference>
<comment type="caution">
    <text evidence="2">The sequence shown here is derived from an EMBL/GenBank/DDBJ whole genome shotgun (WGS) entry which is preliminary data.</text>
</comment>
<organism evidence="2 3">
    <name type="scientific">Corallococcus praedator</name>
    <dbReference type="NCBI Taxonomy" id="2316724"/>
    <lineage>
        <taxon>Bacteria</taxon>
        <taxon>Pseudomonadati</taxon>
        <taxon>Myxococcota</taxon>
        <taxon>Myxococcia</taxon>
        <taxon>Myxococcales</taxon>
        <taxon>Cystobacterineae</taxon>
        <taxon>Myxococcaceae</taxon>
        <taxon>Corallococcus</taxon>
    </lineage>
</organism>
<proteinExistence type="predicted"/>
<sequence length="82" mass="9961">MPATRGPCSRTPRRRPDWRWRLSGGSEEDRGFVVQKRRWVVERTNAWLTRQRRLPRDHERHEHSSETFIHITMTGLMLRRLA</sequence>
<gene>
    <name evidence="2" type="ORF">D7Y13_01895</name>
</gene>
<feature type="domain" description="Transposase DDE" evidence="1">
    <location>
        <begin position="28"/>
        <end position="79"/>
    </location>
</feature>
<dbReference type="Proteomes" id="UP000278907">
    <property type="component" value="Unassembled WGS sequence"/>
</dbReference>
<evidence type="ECO:0000313" key="2">
    <source>
        <dbReference type="EMBL" id="RKI16717.1"/>
    </source>
</evidence>
<dbReference type="PANTHER" id="PTHR30007:SF0">
    <property type="entry name" value="TRANSPOSASE"/>
    <property type="match status" value="1"/>
</dbReference>
<accession>A0ABX9QQH4</accession>
<dbReference type="PANTHER" id="PTHR30007">
    <property type="entry name" value="PHP DOMAIN PROTEIN"/>
    <property type="match status" value="1"/>
</dbReference>
<evidence type="ECO:0000313" key="3">
    <source>
        <dbReference type="Proteomes" id="UP000278907"/>
    </source>
</evidence>
<dbReference type="RefSeq" id="WP_120582601.1">
    <property type="nucleotide sequence ID" value="NZ_RAWI01000007.1"/>
</dbReference>
<evidence type="ECO:0000259" key="1">
    <source>
        <dbReference type="Pfam" id="PF13586"/>
    </source>
</evidence>
<keyword evidence="3" id="KW-1185">Reference proteome</keyword>